<dbReference type="InterPro" id="IPR013099">
    <property type="entry name" value="K_chnl_dom"/>
</dbReference>
<keyword evidence="1" id="KW-1133">Transmembrane helix</keyword>
<dbReference type="EMBL" id="JAABNT010000009">
    <property type="protein sequence ID" value="NEK23621.1"/>
    <property type="molecule type" value="Genomic_DNA"/>
</dbReference>
<sequence length="141" mass="15756">MLFALLIGSTMMIGCLAAAIFFFGVAARVLRWLEETQAFGYRRFTNLFELAVTFVWILFVLSFSVWGWAALYLSLDLFTGLEPALYFAIASFTTVGYGDVVLEPGWRLLAGMTATHGLLTFGLFTAFLVEVFNLPVRSRRG</sequence>
<dbReference type="GO" id="GO:0034220">
    <property type="term" value="P:monoatomic ion transmembrane transport"/>
    <property type="evidence" value="ECO:0007669"/>
    <property type="project" value="UniProtKB-KW"/>
</dbReference>
<dbReference type="Pfam" id="PF07885">
    <property type="entry name" value="Ion_trans_2"/>
    <property type="match status" value="1"/>
</dbReference>
<evidence type="ECO:0000313" key="3">
    <source>
        <dbReference type="EMBL" id="NEK23621.1"/>
    </source>
</evidence>
<gene>
    <name evidence="3" type="ORF">GV827_14560</name>
</gene>
<reference evidence="3 4" key="1">
    <citation type="submission" date="2020-01" db="EMBL/GenBank/DDBJ databases">
        <title>Sulfitobacter sediminilitoris sp. nov., isolated from a tidal flat.</title>
        <authorList>
            <person name="Park S."/>
            <person name="Yoon J.-H."/>
        </authorList>
    </citation>
    <scope>NUCLEOTIDE SEQUENCE [LARGE SCALE GENOMIC DNA]</scope>
    <source>
        <strain evidence="3 4">JBTF-M27</strain>
    </source>
</reference>
<dbReference type="SUPFAM" id="SSF81324">
    <property type="entry name" value="Voltage-gated potassium channels"/>
    <property type="match status" value="1"/>
</dbReference>
<keyword evidence="4" id="KW-1185">Reference proteome</keyword>
<organism evidence="3 4">
    <name type="scientific">Sulfitobacter sediminilitoris</name>
    <dbReference type="NCBI Taxonomy" id="2698830"/>
    <lineage>
        <taxon>Bacteria</taxon>
        <taxon>Pseudomonadati</taxon>
        <taxon>Pseudomonadota</taxon>
        <taxon>Alphaproteobacteria</taxon>
        <taxon>Rhodobacterales</taxon>
        <taxon>Roseobacteraceae</taxon>
        <taxon>Sulfitobacter</taxon>
    </lineage>
</organism>
<name>A0A6P0CBL5_9RHOB</name>
<protein>
    <submittedName>
        <fullName evidence="3">Two pore domain potassium channel family protein</fullName>
    </submittedName>
</protein>
<keyword evidence="3" id="KW-0813">Transport</keyword>
<feature type="transmembrane region" description="Helical" evidence="1">
    <location>
        <begin position="6"/>
        <end position="26"/>
    </location>
</feature>
<keyword evidence="3" id="KW-0407">Ion channel</keyword>
<evidence type="ECO:0000313" key="4">
    <source>
        <dbReference type="Proteomes" id="UP000468591"/>
    </source>
</evidence>
<feature type="transmembrane region" description="Helical" evidence="1">
    <location>
        <begin position="47"/>
        <end position="72"/>
    </location>
</feature>
<proteinExistence type="predicted"/>
<keyword evidence="1" id="KW-0812">Transmembrane</keyword>
<evidence type="ECO:0000256" key="1">
    <source>
        <dbReference type="SAM" id="Phobius"/>
    </source>
</evidence>
<feature type="transmembrane region" description="Helical" evidence="1">
    <location>
        <begin position="109"/>
        <end position="129"/>
    </location>
</feature>
<keyword evidence="3" id="KW-0406">Ion transport</keyword>
<evidence type="ECO:0000259" key="2">
    <source>
        <dbReference type="Pfam" id="PF07885"/>
    </source>
</evidence>
<keyword evidence="1" id="KW-0472">Membrane</keyword>
<dbReference type="Proteomes" id="UP000468591">
    <property type="component" value="Unassembled WGS sequence"/>
</dbReference>
<dbReference type="Gene3D" id="1.10.287.70">
    <property type="match status" value="1"/>
</dbReference>
<accession>A0A6P0CBL5</accession>
<feature type="domain" description="Potassium channel" evidence="2">
    <location>
        <begin position="65"/>
        <end position="132"/>
    </location>
</feature>
<comment type="caution">
    <text evidence="3">The sequence shown here is derived from an EMBL/GenBank/DDBJ whole genome shotgun (WGS) entry which is preliminary data.</text>
</comment>
<dbReference type="RefSeq" id="WP_164354546.1">
    <property type="nucleotide sequence ID" value="NZ_JAABNT010000009.1"/>
</dbReference>
<dbReference type="AlphaFoldDB" id="A0A6P0CBL5"/>